<protein>
    <submittedName>
        <fullName evidence="9">Uncharacterized protein AlNc14C32G2929</fullName>
    </submittedName>
</protein>
<evidence type="ECO:0000256" key="1">
    <source>
        <dbReference type="ARBA" id="ARBA00022741"/>
    </source>
</evidence>
<dbReference type="InterPro" id="IPR013986">
    <property type="entry name" value="DExx_box_DNA_helicase_dom_sf"/>
</dbReference>
<dbReference type="InterPro" id="IPR014016">
    <property type="entry name" value="UvrD-like_ATP-bd"/>
</dbReference>
<accession>F0W7X9</accession>
<dbReference type="GO" id="GO:0000725">
    <property type="term" value="P:recombinational repair"/>
    <property type="evidence" value="ECO:0007669"/>
    <property type="project" value="TreeGrafter"/>
</dbReference>
<evidence type="ECO:0000259" key="8">
    <source>
        <dbReference type="Pfam" id="PF12705"/>
    </source>
</evidence>
<dbReference type="Gene3D" id="3.90.320.10">
    <property type="match status" value="1"/>
</dbReference>
<dbReference type="InterPro" id="IPR038726">
    <property type="entry name" value="PDDEXK_AddAB-type"/>
</dbReference>
<dbReference type="InterPro" id="IPR011604">
    <property type="entry name" value="PDDEXK-like_dom_sf"/>
</dbReference>
<evidence type="ECO:0000256" key="3">
    <source>
        <dbReference type="ARBA" id="ARBA00022806"/>
    </source>
</evidence>
<dbReference type="Pfam" id="PF00580">
    <property type="entry name" value="UvrD-helicase"/>
    <property type="match status" value="1"/>
</dbReference>
<dbReference type="Gene3D" id="1.10.10.160">
    <property type="match status" value="1"/>
</dbReference>
<gene>
    <name evidence="9" type="primary">AlNc14C32G2929</name>
    <name evidence="9" type="ORF">ALNC14_033750</name>
</gene>
<evidence type="ECO:0000256" key="6">
    <source>
        <dbReference type="SAM" id="MobiDB-lite"/>
    </source>
</evidence>
<evidence type="ECO:0000256" key="2">
    <source>
        <dbReference type="ARBA" id="ARBA00022801"/>
    </source>
</evidence>
<keyword evidence="5" id="KW-0238">DNA-binding</keyword>
<evidence type="ECO:0000256" key="5">
    <source>
        <dbReference type="ARBA" id="ARBA00023125"/>
    </source>
</evidence>
<dbReference type="SUPFAM" id="SSF52540">
    <property type="entry name" value="P-loop containing nucleoside triphosphate hydrolases"/>
    <property type="match status" value="1"/>
</dbReference>
<dbReference type="Gene3D" id="3.40.50.300">
    <property type="entry name" value="P-loop containing nucleotide triphosphate hydrolases"/>
    <property type="match status" value="2"/>
</dbReference>
<dbReference type="AlphaFoldDB" id="F0W7X9"/>
<feature type="domain" description="PD-(D/E)XK endonuclease-like" evidence="8">
    <location>
        <begin position="725"/>
        <end position="970"/>
    </location>
</feature>
<dbReference type="Gene3D" id="1.10.486.10">
    <property type="entry name" value="PCRA, domain 4"/>
    <property type="match status" value="1"/>
</dbReference>
<evidence type="ECO:0000313" key="9">
    <source>
        <dbReference type="EMBL" id="CCA17232.1"/>
    </source>
</evidence>
<dbReference type="SUPFAM" id="SSF52980">
    <property type="entry name" value="Restriction endonuclease-like"/>
    <property type="match status" value="1"/>
</dbReference>
<dbReference type="Pfam" id="PF12705">
    <property type="entry name" value="PDDEXK_1"/>
    <property type="match status" value="1"/>
</dbReference>
<reference evidence="9" key="1">
    <citation type="journal article" date="2011" name="PLoS Biol.">
        <title>Gene gain and loss during evolution of obligate parasitism in the white rust pathogen of Arabidopsis thaliana.</title>
        <authorList>
            <person name="Kemen E."/>
            <person name="Gardiner A."/>
            <person name="Schultz-Larsen T."/>
            <person name="Kemen A.C."/>
            <person name="Balmuth A.L."/>
            <person name="Robert-Seilaniantz A."/>
            <person name="Bailey K."/>
            <person name="Holub E."/>
            <person name="Studholme D.J."/>
            <person name="Maclean D."/>
            <person name="Jones J.D."/>
        </authorList>
    </citation>
    <scope>NUCLEOTIDE SEQUENCE</scope>
</reference>
<dbReference type="HOGENOM" id="CLU_009295_0_0_1"/>
<dbReference type="GO" id="GO:0016787">
    <property type="term" value="F:hydrolase activity"/>
    <property type="evidence" value="ECO:0007669"/>
    <property type="project" value="UniProtKB-KW"/>
</dbReference>
<feature type="region of interest" description="Disordered" evidence="6">
    <location>
        <begin position="672"/>
        <end position="716"/>
    </location>
</feature>
<dbReference type="EMBL" id="FR824077">
    <property type="protein sequence ID" value="CCA17232.1"/>
    <property type="molecule type" value="Genomic_DNA"/>
</dbReference>
<keyword evidence="1" id="KW-0547">Nucleotide-binding</keyword>
<sequence>MMHVRRRLWRLNQRFLHIEAAIPPIQLEEKKLYSLIGEYGTGKTTSAVERTLQLANASPRNSSHARSVLALYALADKKSSFARSLNKKIDFYSLERNGHTVSNIFSFCRQMLQEFGLDKRLVDSNTLYALLMQNLERFPMKRLHSGLTSSPFTLKREVYDSLSLFQMLESAGIFPEEYQAYAEESCHKSEQEHHLEYAEGYKLYRQILESKNLSSWSGIILDGLSLLRSQNNVSSFLSGYSDIVIDELEEMNPASIKILAALIQQPNIQSTMAFCHGSLDHRHRNDLLLDRLVANSEVFINQHILEKNVRSEFSRCIASETACLLSKKISKSGHKPLEKLENFKCLEFDSIGEEELYVAQSIKHKLTFCEPADIVVACSTIADIARIELICEDMSLPIIRSTLRSDKNGYLLHQPGVSQVFSMLQVLAAPSDTHSLYDVLRSNSFDVSPELFSQLLTNAHKMHKSLLTVIREHVSDPETGNLTTAQPLVKLVRMLDTLQPLSHQEPTTKVVHQIVRELGLYEALVTPTCPEDEEMAFTFANFLRAIELAENCVESPFLSFVVPYLRHLGETRQSDIDGSETNDQYLRVLHLPKASVSELQSKHLYFVAMSDRKYPGRIRRLGIAPPADLLEDVMHSQTRSKFLEERQYTMYNALCMAADSITISFAQNVSNSPEREKPSRILEPIWPSSSSQLPTKPPANSDPETFETTTPPKPLDFKPSYQLDHLSFSQIAEYQRCPHRYFLHRVLKLSTDDNPALIYGRALHESIAAFANHLRENPSTTDSARKEAEQSAVAALTRSWVEGSFASATQATLLLQQANSDLDQFIGHHYNNPTEILHVEAPFTFQVEEVDVNFRGIWDRIDRNEKNEIVIKEYKSNVSRRSRNVALMAKKSLQLQLYVFAYQRFYKSLPDSVELSIIGTKDRALLAVTKDDENEKDMIKLIKETADQIRKHKFQPTPSFGECMMCPYSRRMCRARV</sequence>
<keyword evidence="3" id="KW-0347">Helicase</keyword>
<keyword evidence="4" id="KW-0067">ATP-binding</keyword>
<dbReference type="GO" id="GO:0043138">
    <property type="term" value="F:3'-5' DNA helicase activity"/>
    <property type="evidence" value="ECO:0007669"/>
    <property type="project" value="TreeGrafter"/>
</dbReference>
<dbReference type="InterPro" id="IPR011335">
    <property type="entry name" value="Restrct_endonuc-II-like"/>
</dbReference>
<evidence type="ECO:0000256" key="4">
    <source>
        <dbReference type="ARBA" id="ARBA00022840"/>
    </source>
</evidence>
<reference evidence="9" key="2">
    <citation type="submission" date="2011-02" db="EMBL/GenBank/DDBJ databases">
        <authorList>
            <person name="MacLean D."/>
        </authorList>
    </citation>
    <scope>NUCLEOTIDE SEQUENCE</scope>
</reference>
<dbReference type="PANTHER" id="PTHR11070">
    <property type="entry name" value="UVRD / RECB / PCRA DNA HELICASE FAMILY MEMBER"/>
    <property type="match status" value="1"/>
</dbReference>
<dbReference type="GO" id="GO:0005524">
    <property type="term" value="F:ATP binding"/>
    <property type="evidence" value="ECO:0007669"/>
    <property type="project" value="UniProtKB-KW"/>
</dbReference>
<organism evidence="9">
    <name type="scientific">Albugo laibachii Nc14</name>
    <dbReference type="NCBI Taxonomy" id="890382"/>
    <lineage>
        <taxon>Eukaryota</taxon>
        <taxon>Sar</taxon>
        <taxon>Stramenopiles</taxon>
        <taxon>Oomycota</taxon>
        <taxon>Peronosporomycetes</taxon>
        <taxon>Albuginales</taxon>
        <taxon>Albuginaceae</taxon>
        <taxon>Albugo</taxon>
    </lineage>
</organism>
<dbReference type="PANTHER" id="PTHR11070:SF2">
    <property type="entry name" value="ATP-DEPENDENT DNA HELICASE SRS2"/>
    <property type="match status" value="1"/>
</dbReference>
<dbReference type="InterPro" id="IPR027417">
    <property type="entry name" value="P-loop_NTPase"/>
</dbReference>
<dbReference type="InterPro" id="IPR000212">
    <property type="entry name" value="DNA_helicase_UvrD/REP"/>
</dbReference>
<keyword evidence="2" id="KW-0378">Hydrolase</keyword>
<proteinExistence type="predicted"/>
<evidence type="ECO:0000259" key="7">
    <source>
        <dbReference type="Pfam" id="PF00580"/>
    </source>
</evidence>
<dbReference type="GO" id="GO:0003677">
    <property type="term" value="F:DNA binding"/>
    <property type="evidence" value="ECO:0007669"/>
    <property type="project" value="UniProtKB-KW"/>
</dbReference>
<feature type="domain" description="UvrD-like helicase ATP-binding" evidence="7">
    <location>
        <begin position="40"/>
        <end position="266"/>
    </location>
</feature>
<name>F0W7X9_9STRA</name>